<dbReference type="AlphaFoldDB" id="A0A9P1FJ22"/>
<reference evidence="3" key="2">
    <citation type="submission" date="2024-04" db="EMBL/GenBank/DDBJ databases">
        <authorList>
            <person name="Chen Y."/>
            <person name="Shah S."/>
            <person name="Dougan E. K."/>
            <person name="Thang M."/>
            <person name="Chan C."/>
        </authorList>
    </citation>
    <scope>NUCLEOTIDE SEQUENCE [LARGE SCALE GENOMIC DNA]</scope>
</reference>
<evidence type="ECO:0000313" key="4">
    <source>
        <dbReference type="Proteomes" id="UP001152797"/>
    </source>
</evidence>
<evidence type="ECO:0000313" key="2">
    <source>
        <dbReference type="EMBL" id="CAI3978949.1"/>
    </source>
</evidence>
<feature type="compositionally biased region" description="Acidic residues" evidence="1">
    <location>
        <begin position="56"/>
        <end position="68"/>
    </location>
</feature>
<feature type="compositionally biased region" description="Low complexity" evidence="1">
    <location>
        <begin position="103"/>
        <end position="117"/>
    </location>
</feature>
<reference evidence="2" key="1">
    <citation type="submission" date="2022-10" db="EMBL/GenBank/DDBJ databases">
        <authorList>
            <person name="Chen Y."/>
            <person name="Dougan E. K."/>
            <person name="Chan C."/>
            <person name="Rhodes N."/>
            <person name="Thang M."/>
        </authorList>
    </citation>
    <scope>NUCLEOTIDE SEQUENCE</scope>
</reference>
<dbReference type="Proteomes" id="UP001152797">
    <property type="component" value="Unassembled WGS sequence"/>
</dbReference>
<sequence>MGKEKRAKSKKNGPLVIALETATVPQIVPQVIGDDTGDSVPRRRPAVQRVPAQPQEIEDSDSDSDSDDSSSSSSSSLPNFQQLCQTAPVGPLERAAEPPQFTQASPPASPEAQPKPSEGIDVPVPMPVTIKGLSNELQAEATPSPPEGEAEQLSFPRKPRAAKPGSITFNMQGAQKAMAAARTRVQVQTAVEAAKAKRLNVKDAATQTVRDPERQDGDIVTIWRLRPRGMESFPHFAKQPKVGKRSNTKDLEAEVNVDPRDPSERKRARTIAAEVKEVSIDVGGDDTGELSGGEAMFDPYQTTFDEVAPDAAD</sequence>
<comment type="caution">
    <text evidence="2">The sequence shown here is derived from an EMBL/GenBank/DDBJ whole genome shotgun (WGS) entry which is preliminary data.</text>
</comment>
<feature type="region of interest" description="Disordered" evidence="1">
    <location>
        <begin position="231"/>
        <end position="268"/>
    </location>
</feature>
<proteinExistence type="predicted"/>
<keyword evidence="4" id="KW-1185">Reference proteome</keyword>
<gene>
    <name evidence="2" type="ORF">C1SCF055_LOCUS6937</name>
</gene>
<feature type="region of interest" description="Disordered" evidence="1">
    <location>
        <begin position="28"/>
        <end position="166"/>
    </location>
</feature>
<feature type="compositionally biased region" description="Basic and acidic residues" evidence="1">
    <location>
        <begin position="247"/>
        <end position="265"/>
    </location>
</feature>
<dbReference type="EMBL" id="CAMXCT030000446">
    <property type="protein sequence ID" value="CAL4766261.1"/>
    <property type="molecule type" value="Genomic_DNA"/>
</dbReference>
<evidence type="ECO:0000256" key="1">
    <source>
        <dbReference type="SAM" id="MobiDB-lite"/>
    </source>
</evidence>
<organism evidence="2">
    <name type="scientific">Cladocopium goreaui</name>
    <dbReference type="NCBI Taxonomy" id="2562237"/>
    <lineage>
        <taxon>Eukaryota</taxon>
        <taxon>Sar</taxon>
        <taxon>Alveolata</taxon>
        <taxon>Dinophyceae</taxon>
        <taxon>Suessiales</taxon>
        <taxon>Symbiodiniaceae</taxon>
        <taxon>Cladocopium</taxon>
    </lineage>
</organism>
<dbReference type="EMBL" id="CAMXCT020000446">
    <property type="protein sequence ID" value="CAL1132324.1"/>
    <property type="molecule type" value="Genomic_DNA"/>
</dbReference>
<name>A0A9P1FJ22_9DINO</name>
<accession>A0A9P1FJ22</accession>
<protein>
    <submittedName>
        <fullName evidence="2">Uncharacterized protein</fullName>
    </submittedName>
</protein>
<dbReference type="EMBL" id="CAMXCT010000446">
    <property type="protein sequence ID" value="CAI3978949.1"/>
    <property type="molecule type" value="Genomic_DNA"/>
</dbReference>
<evidence type="ECO:0000313" key="3">
    <source>
        <dbReference type="EMBL" id="CAL1132324.1"/>
    </source>
</evidence>
<dbReference type="OrthoDB" id="449007at2759"/>